<keyword evidence="7" id="KW-0808">Transferase</keyword>
<keyword evidence="6" id="KW-0285">Flavoprotein</keyword>
<dbReference type="Gene3D" id="3.40.640.10">
    <property type="entry name" value="Type I PLP-dependent aspartate aminotransferase-like (Major domain)"/>
    <property type="match status" value="1"/>
</dbReference>
<dbReference type="InterPro" id="IPR020946">
    <property type="entry name" value="Flavin_mOase-like"/>
</dbReference>
<dbReference type="InterPro" id="IPR004839">
    <property type="entry name" value="Aminotransferase_I/II_large"/>
</dbReference>
<dbReference type="GO" id="GO:0008483">
    <property type="term" value="F:transaminase activity"/>
    <property type="evidence" value="ECO:0007669"/>
    <property type="project" value="UniProtKB-KW"/>
</dbReference>
<dbReference type="EMBL" id="JAANBB010000466">
    <property type="protein sequence ID" value="KAF7542249.1"/>
    <property type="molecule type" value="Genomic_DNA"/>
</dbReference>
<dbReference type="SUPFAM" id="SSF53383">
    <property type="entry name" value="PLP-dependent transferases"/>
    <property type="match status" value="1"/>
</dbReference>
<keyword evidence="10" id="KW-0663">Pyridoxal phosphate</keyword>
<accession>A0A9P5H4G9</accession>
<evidence type="ECO:0000313" key="16">
    <source>
        <dbReference type="Proteomes" id="UP000722485"/>
    </source>
</evidence>
<dbReference type="PANTHER" id="PTHR42790:SF1">
    <property type="entry name" value="AROMATIC AMINO ACID AMINOTRANSFERASE, HYPOTHETICAL (EUROFUNG)"/>
    <property type="match status" value="1"/>
</dbReference>
<evidence type="ECO:0000313" key="15">
    <source>
        <dbReference type="EMBL" id="KAF7542249.1"/>
    </source>
</evidence>
<evidence type="ECO:0000256" key="5">
    <source>
        <dbReference type="ARBA" id="ARBA00022576"/>
    </source>
</evidence>
<keyword evidence="5" id="KW-0032">Aminotransferase</keyword>
<gene>
    <name evidence="15" type="ORF">G7Z17_g11744</name>
</gene>
<evidence type="ECO:0000256" key="2">
    <source>
        <dbReference type="ARBA" id="ARBA00001974"/>
    </source>
</evidence>
<dbReference type="GO" id="GO:0050661">
    <property type="term" value="F:NADP binding"/>
    <property type="evidence" value="ECO:0007669"/>
    <property type="project" value="InterPro"/>
</dbReference>
<evidence type="ECO:0000256" key="4">
    <source>
        <dbReference type="ARBA" id="ARBA00009183"/>
    </source>
</evidence>
<dbReference type="GO" id="GO:0050660">
    <property type="term" value="F:flavin adenine dinucleotide binding"/>
    <property type="evidence" value="ECO:0007669"/>
    <property type="project" value="InterPro"/>
</dbReference>
<dbReference type="CDD" id="cd00609">
    <property type="entry name" value="AAT_like"/>
    <property type="match status" value="1"/>
</dbReference>
<dbReference type="Gene3D" id="3.50.50.60">
    <property type="entry name" value="FAD/NAD(P)-binding domain"/>
    <property type="match status" value="2"/>
</dbReference>
<evidence type="ECO:0000256" key="13">
    <source>
        <dbReference type="SAM" id="MobiDB-lite"/>
    </source>
</evidence>
<dbReference type="GO" id="GO:0004499">
    <property type="term" value="F:N,N-dimethylaniline monooxygenase activity"/>
    <property type="evidence" value="ECO:0007669"/>
    <property type="project" value="InterPro"/>
</dbReference>
<dbReference type="GO" id="GO:1901605">
    <property type="term" value="P:alpha-amino acid metabolic process"/>
    <property type="evidence" value="ECO:0007669"/>
    <property type="project" value="TreeGrafter"/>
</dbReference>
<keyword evidence="9" id="KW-0521">NADP</keyword>
<dbReference type="Pfam" id="PF00743">
    <property type="entry name" value="FMO-like"/>
    <property type="match status" value="2"/>
</dbReference>
<evidence type="ECO:0000256" key="7">
    <source>
        <dbReference type="ARBA" id="ARBA00022679"/>
    </source>
</evidence>
<sequence length="1093" mass="121985">MGSSPPAGFDVKKVAIIGAGPAGLAAAKYLTAQGAFEEIVIFEQQDQVGGIWNYTGLAPGSCRAPQEDPFCPPDEPIRLGAKATPIFTSPMYENLHANIPGGLMNFSCQKFPDDARLFPERIMIQEYLVQYAEDIRHLLRLSQKVNRVTLIPRDGHDRWEVETEYTLNGDITRGTFDAVVVANGHYTTPFIPDMKNMREFNETYPGVITHSKQYRTPHPFQDQKVVVVGNGPSGLDIALQINQECLKPVLISVRHPTSPERLAYAGFEEVVEIDEFLIEEKGVRFKDGRIETDVDAIVFCTGFLYSYPFLSDAEHKLLTTGRGVNGLYEHIFHIQHPTLVFPSLNMKAAPWPLSESQAAVFSAVWSNNLQLPPKAEMEAWSQDLLQKEGDALHVFEPLGDGYYINALHDWVMTAKRPGKKPPRWDDELMWQRSIFLEAKARFEQLGCTAQTLEEIGFHYEPGNWGHDIKGPAQLTFIAMSPSATADATAPPASPKPRDLSHHYSIVTKNRAASKIKAFYKFAGIPGISNFSGGMPNVKYFPYDTLEARVSKADRWTPSPNNPLAETSKQSTISHDSAPLANGLLPDPDFAATSARITIPKILNQPDPSLKLDLSTALQYGLSQGYPPLYSFVRQFTRDVLHPNVPYKGGAEIIMTNGSTDGFSKVLELIVDPWYEGVHPVADRPGFLCETFVFGNILSQAKPHGIQVVPVELDAQGMLAEGPGGLREVLENWDPKNGRRPHFIYTVTLGHNPTSGIQSVQRRKQIYQIASEYDLLIIEDEPYWYLQFPAARFEEAKARGLEVAQSEEPYKFAKKSGFEFIDSLVPSYLNIDVDGRVIRLDTFSKTVAPGCRLGWITAQPALIERFQRITEATTQQPSGFVQSLIAELIRGPQPAATVATFNALSLQDKATFGGWQLDGWVRWLAGLRGEYERRMVLMCSILEENTFQLKQSTPIRQTDAEWGVITKTRILSFDWARGGMFVWARVHFENHPLFEAKGVDVPVLDGPALANAWLIFTTHAPNLVLGSPGAMFSATPEIRAERGWSYVRLCFAAESDENIEAGSRRYVNALQKFWRIKEVAEIEKLINELAVVLG</sequence>
<evidence type="ECO:0000256" key="12">
    <source>
        <dbReference type="ARBA" id="ARBA00023033"/>
    </source>
</evidence>
<keyword evidence="8" id="KW-0274">FAD</keyword>
<comment type="cofactor">
    <cofactor evidence="1">
        <name>pyridoxal 5'-phosphate</name>
        <dbReference type="ChEBI" id="CHEBI:597326"/>
    </cofactor>
</comment>
<comment type="similarity">
    <text evidence="3">Belongs to the class-I pyridoxal-phosphate-dependent aminotransferase family.</text>
</comment>
<dbReference type="SUPFAM" id="SSF51905">
    <property type="entry name" value="FAD/NAD(P)-binding domain"/>
    <property type="match status" value="2"/>
</dbReference>
<evidence type="ECO:0000256" key="11">
    <source>
        <dbReference type="ARBA" id="ARBA00023002"/>
    </source>
</evidence>
<dbReference type="InterPro" id="IPR036188">
    <property type="entry name" value="FAD/NAD-bd_sf"/>
</dbReference>
<evidence type="ECO:0000256" key="3">
    <source>
        <dbReference type="ARBA" id="ARBA00007441"/>
    </source>
</evidence>
<name>A0A9P5H4G9_9HYPO</name>
<evidence type="ECO:0000256" key="6">
    <source>
        <dbReference type="ARBA" id="ARBA00022630"/>
    </source>
</evidence>
<dbReference type="FunFam" id="3.50.50.60:FF:000138">
    <property type="entry name" value="Flavin-containing monooxygenase"/>
    <property type="match status" value="1"/>
</dbReference>
<keyword evidence="11" id="KW-0560">Oxidoreductase</keyword>
<dbReference type="InterPro" id="IPR015424">
    <property type="entry name" value="PyrdxlP-dep_Trfase"/>
</dbReference>
<keyword evidence="16" id="KW-1185">Reference proteome</keyword>
<feature type="compositionally biased region" description="Polar residues" evidence="13">
    <location>
        <begin position="557"/>
        <end position="574"/>
    </location>
</feature>
<feature type="region of interest" description="Disordered" evidence="13">
    <location>
        <begin position="553"/>
        <end position="577"/>
    </location>
</feature>
<evidence type="ECO:0000256" key="1">
    <source>
        <dbReference type="ARBA" id="ARBA00001933"/>
    </source>
</evidence>
<dbReference type="Proteomes" id="UP000722485">
    <property type="component" value="Unassembled WGS sequence"/>
</dbReference>
<dbReference type="PANTHER" id="PTHR42790">
    <property type="entry name" value="AMINOTRANSFERASE"/>
    <property type="match status" value="1"/>
</dbReference>
<dbReference type="InterPro" id="IPR015421">
    <property type="entry name" value="PyrdxlP-dep_Trfase_major"/>
</dbReference>
<proteinExistence type="inferred from homology"/>
<keyword evidence="12" id="KW-0503">Monooxygenase</keyword>
<organism evidence="15 16">
    <name type="scientific">Cylindrodendrum hubeiense</name>
    <dbReference type="NCBI Taxonomy" id="595255"/>
    <lineage>
        <taxon>Eukaryota</taxon>
        <taxon>Fungi</taxon>
        <taxon>Dikarya</taxon>
        <taxon>Ascomycota</taxon>
        <taxon>Pezizomycotina</taxon>
        <taxon>Sordariomycetes</taxon>
        <taxon>Hypocreomycetidae</taxon>
        <taxon>Hypocreales</taxon>
        <taxon>Nectriaceae</taxon>
        <taxon>Cylindrodendrum</taxon>
    </lineage>
</organism>
<dbReference type="OrthoDB" id="691673at2759"/>
<dbReference type="PRINTS" id="PR00419">
    <property type="entry name" value="ADXRDTASE"/>
</dbReference>
<evidence type="ECO:0000259" key="14">
    <source>
        <dbReference type="Pfam" id="PF00155"/>
    </source>
</evidence>
<evidence type="ECO:0000256" key="10">
    <source>
        <dbReference type="ARBA" id="ARBA00022898"/>
    </source>
</evidence>
<dbReference type="GO" id="GO:0030170">
    <property type="term" value="F:pyridoxal phosphate binding"/>
    <property type="evidence" value="ECO:0007669"/>
    <property type="project" value="InterPro"/>
</dbReference>
<comment type="caution">
    <text evidence="15">The sequence shown here is derived from an EMBL/GenBank/DDBJ whole genome shotgun (WGS) entry which is preliminary data.</text>
</comment>
<evidence type="ECO:0000256" key="9">
    <source>
        <dbReference type="ARBA" id="ARBA00022857"/>
    </source>
</evidence>
<comment type="similarity">
    <text evidence="4">Belongs to the FMO family.</text>
</comment>
<dbReference type="Pfam" id="PF13450">
    <property type="entry name" value="NAD_binding_8"/>
    <property type="match status" value="1"/>
</dbReference>
<dbReference type="AlphaFoldDB" id="A0A9P5H4G9"/>
<reference evidence="15" key="1">
    <citation type="submission" date="2020-03" db="EMBL/GenBank/DDBJ databases">
        <title>Draft Genome Sequence of Cylindrodendrum hubeiense.</title>
        <authorList>
            <person name="Buettner E."/>
            <person name="Kellner H."/>
        </authorList>
    </citation>
    <scope>NUCLEOTIDE SEQUENCE</scope>
    <source>
        <strain evidence="15">IHI 201604</strain>
    </source>
</reference>
<dbReference type="Pfam" id="PF00155">
    <property type="entry name" value="Aminotran_1_2"/>
    <property type="match status" value="1"/>
</dbReference>
<protein>
    <recommendedName>
        <fullName evidence="14">Aminotransferase class I/classII large domain-containing protein</fullName>
    </recommendedName>
</protein>
<comment type="cofactor">
    <cofactor evidence="2">
        <name>FAD</name>
        <dbReference type="ChEBI" id="CHEBI:57692"/>
    </cofactor>
</comment>
<dbReference type="InterPro" id="IPR050859">
    <property type="entry name" value="Class-I_PLP-dep_aminotransf"/>
</dbReference>
<feature type="domain" description="Aminotransferase class I/classII large" evidence="14">
    <location>
        <begin position="611"/>
        <end position="892"/>
    </location>
</feature>
<evidence type="ECO:0000256" key="8">
    <source>
        <dbReference type="ARBA" id="ARBA00022827"/>
    </source>
</evidence>